<evidence type="ECO:0000313" key="2">
    <source>
        <dbReference type="Proteomes" id="UP000025227"/>
    </source>
</evidence>
<reference evidence="3" key="1">
    <citation type="submission" date="2020-12" db="UniProtKB">
        <authorList>
            <consortium name="WormBaseParasite"/>
        </authorList>
    </citation>
    <scope>IDENTIFICATION</scope>
    <source>
        <strain evidence="3">MHco3</strain>
    </source>
</reference>
<name>A0A7I4YS07_HAECO</name>
<protein>
    <submittedName>
        <fullName evidence="3">DUF148 domain-containing protein</fullName>
    </submittedName>
</protein>
<keyword evidence="2" id="KW-1185">Reference proteome</keyword>
<dbReference type="Proteomes" id="UP000025227">
    <property type="component" value="Unplaced"/>
</dbReference>
<organism evidence="2 3">
    <name type="scientific">Haemonchus contortus</name>
    <name type="common">Barber pole worm</name>
    <dbReference type="NCBI Taxonomy" id="6289"/>
    <lineage>
        <taxon>Eukaryota</taxon>
        <taxon>Metazoa</taxon>
        <taxon>Ecdysozoa</taxon>
        <taxon>Nematoda</taxon>
        <taxon>Chromadorea</taxon>
        <taxon>Rhabditida</taxon>
        <taxon>Rhabditina</taxon>
        <taxon>Rhabditomorpha</taxon>
        <taxon>Strongyloidea</taxon>
        <taxon>Trichostrongylidae</taxon>
        <taxon>Haemonchus</taxon>
    </lineage>
</organism>
<dbReference type="AlphaFoldDB" id="A0A7I4YS07"/>
<accession>A0A7I4YS07</accession>
<dbReference type="OMA" id="SQEDQRM"/>
<feature type="signal peptide" evidence="1">
    <location>
        <begin position="1"/>
        <end position="21"/>
    </location>
</feature>
<dbReference type="WBParaSite" id="HCON_00126780-00001">
    <property type="protein sequence ID" value="HCON_00126780-00001"/>
    <property type="gene ID" value="HCON_00126780"/>
</dbReference>
<evidence type="ECO:0000313" key="3">
    <source>
        <dbReference type="WBParaSite" id="HCON_00126780-00001"/>
    </source>
</evidence>
<proteinExistence type="predicted"/>
<dbReference type="OrthoDB" id="5802231at2759"/>
<evidence type="ECO:0000256" key="1">
    <source>
        <dbReference type="SAM" id="SignalP"/>
    </source>
</evidence>
<sequence>MHFKNGVVAVVVLTLARIVRMDQTGAGNGDPPMIIPQVSDSYEVLRPASTPEFLNLATDNQRKEYIELESNMNVPVGTLRKAQDAWATKIGGPVLDAYIRHVATEDAAKAAEAARMDKAVGTLSQAAQEADKVIRGIIMNDSLTRKEINALVASQMQLLPPRVFNELTVALQ</sequence>
<feature type="chain" id="PRO_5029614120" evidence="1">
    <location>
        <begin position="22"/>
        <end position="172"/>
    </location>
</feature>
<keyword evidence="1" id="KW-0732">Signal</keyword>